<dbReference type="Pfam" id="PF00583">
    <property type="entry name" value="Acetyltransf_1"/>
    <property type="match status" value="1"/>
</dbReference>
<feature type="domain" description="N-acetyltransferase" evidence="3">
    <location>
        <begin position="2"/>
        <end position="149"/>
    </location>
</feature>
<dbReference type="EMBL" id="VOBR01000011">
    <property type="protein sequence ID" value="TWP50660.1"/>
    <property type="molecule type" value="Genomic_DNA"/>
</dbReference>
<evidence type="ECO:0000313" key="5">
    <source>
        <dbReference type="Proteomes" id="UP000316639"/>
    </source>
</evidence>
<dbReference type="Gene3D" id="3.40.630.30">
    <property type="match status" value="1"/>
</dbReference>
<dbReference type="PANTHER" id="PTHR43877">
    <property type="entry name" value="AMINOALKYLPHOSPHONATE N-ACETYLTRANSFERASE-RELATED-RELATED"/>
    <property type="match status" value="1"/>
</dbReference>
<keyword evidence="1 4" id="KW-0808">Transferase</keyword>
<keyword evidence="2" id="KW-0012">Acyltransferase</keyword>
<comment type="caution">
    <text evidence="4">The sequence shown here is derived from an EMBL/GenBank/DDBJ whole genome shotgun (WGS) entry which is preliminary data.</text>
</comment>
<keyword evidence="5" id="KW-1185">Reference proteome</keyword>
<accession>A0A563ESN3</accession>
<evidence type="ECO:0000259" key="3">
    <source>
        <dbReference type="PROSITE" id="PS51186"/>
    </source>
</evidence>
<proteinExistence type="predicted"/>
<evidence type="ECO:0000313" key="4">
    <source>
        <dbReference type="EMBL" id="TWP50660.1"/>
    </source>
</evidence>
<dbReference type="CDD" id="cd04301">
    <property type="entry name" value="NAT_SF"/>
    <property type="match status" value="1"/>
</dbReference>
<dbReference type="InterPro" id="IPR016181">
    <property type="entry name" value="Acyl_CoA_acyltransferase"/>
</dbReference>
<sequence length="149" mass="15864">MFMLTDLTARDRAGLLAMVERCSPRSRHARFHSTSPTAATDHVATLFTDPDSRTVVARERGVGIVAFGSLLLYGNGLAEIALLVEDSFQGRGIGRLLTNALHDHATAEGVSALELTALAGNTRILRLFRTARFSPADAGTVHGLLPIAA</sequence>
<protein>
    <submittedName>
        <fullName evidence="4">GNAT family N-acetyltransferase</fullName>
    </submittedName>
</protein>
<evidence type="ECO:0000256" key="2">
    <source>
        <dbReference type="ARBA" id="ARBA00023315"/>
    </source>
</evidence>
<gene>
    <name evidence="4" type="ORF">FKR81_18780</name>
</gene>
<dbReference type="GO" id="GO:0016747">
    <property type="term" value="F:acyltransferase activity, transferring groups other than amino-acyl groups"/>
    <property type="evidence" value="ECO:0007669"/>
    <property type="project" value="InterPro"/>
</dbReference>
<dbReference type="PROSITE" id="PS51186">
    <property type="entry name" value="GNAT"/>
    <property type="match status" value="1"/>
</dbReference>
<dbReference type="OrthoDB" id="5516749at2"/>
<name>A0A563ESN3_9PSEU</name>
<dbReference type="InterPro" id="IPR050832">
    <property type="entry name" value="Bact_Acetyltransf"/>
</dbReference>
<dbReference type="AlphaFoldDB" id="A0A563ESN3"/>
<dbReference type="InterPro" id="IPR000182">
    <property type="entry name" value="GNAT_dom"/>
</dbReference>
<dbReference type="SUPFAM" id="SSF55729">
    <property type="entry name" value="Acyl-CoA N-acyltransferases (Nat)"/>
    <property type="match status" value="1"/>
</dbReference>
<dbReference type="Proteomes" id="UP000316639">
    <property type="component" value="Unassembled WGS sequence"/>
</dbReference>
<evidence type="ECO:0000256" key="1">
    <source>
        <dbReference type="ARBA" id="ARBA00022679"/>
    </source>
</evidence>
<reference evidence="4 5" key="1">
    <citation type="submission" date="2019-07" db="EMBL/GenBank/DDBJ databases">
        <title>Lentzea xizangensis sp. nov., isolated from Qinghai-Tibetan Plateau Soils.</title>
        <authorList>
            <person name="Huang J."/>
        </authorList>
    </citation>
    <scope>NUCLEOTIDE SEQUENCE [LARGE SCALE GENOMIC DNA]</scope>
    <source>
        <strain evidence="4 5">FXJ1.1311</strain>
    </source>
</reference>
<dbReference type="RefSeq" id="WP_146353380.1">
    <property type="nucleotide sequence ID" value="NZ_VOBR01000011.1"/>
</dbReference>
<organism evidence="4 5">
    <name type="scientific">Lentzea tibetensis</name>
    <dbReference type="NCBI Taxonomy" id="2591470"/>
    <lineage>
        <taxon>Bacteria</taxon>
        <taxon>Bacillati</taxon>
        <taxon>Actinomycetota</taxon>
        <taxon>Actinomycetes</taxon>
        <taxon>Pseudonocardiales</taxon>
        <taxon>Pseudonocardiaceae</taxon>
        <taxon>Lentzea</taxon>
    </lineage>
</organism>